<dbReference type="Pfam" id="PF05697">
    <property type="entry name" value="Trigger_N"/>
    <property type="match status" value="1"/>
</dbReference>
<feature type="coiled-coil region" evidence="14">
    <location>
        <begin position="364"/>
        <end position="402"/>
    </location>
</feature>
<dbReference type="InterPro" id="IPR008881">
    <property type="entry name" value="Trigger_fac_ribosome-bd_bac"/>
</dbReference>
<comment type="domain">
    <text evidence="11">Consists of 3 domains; the N-terminus binds the ribosome, the middle domain has PPIase activity, while the C-terminus has intrinsic chaperone activity on its own.</text>
</comment>
<name>A0A3D5QAB0_FLESI</name>
<feature type="domain" description="PPIase FKBP-type" evidence="16">
    <location>
        <begin position="162"/>
        <end position="222"/>
    </location>
</feature>
<evidence type="ECO:0000256" key="3">
    <source>
        <dbReference type="ARBA" id="ARBA00013194"/>
    </source>
</evidence>
<evidence type="ECO:0000256" key="8">
    <source>
        <dbReference type="ARBA" id="ARBA00023235"/>
    </source>
</evidence>
<evidence type="ECO:0000256" key="2">
    <source>
        <dbReference type="ARBA" id="ARBA00005464"/>
    </source>
</evidence>
<dbReference type="PROSITE" id="PS50059">
    <property type="entry name" value="FKBP_PPIASE"/>
    <property type="match status" value="1"/>
</dbReference>
<dbReference type="EMBL" id="DPPF01000008">
    <property type="protein sequence ID" value="HCW92112.1"/>
    <property type="molecule type" value="Genomic_DNA"/>
</dbReference>
<sequence length="459" mass="52632">MKVEVKDVENSQKELTVEVPAEKYNERFEAEVKKLAPTVKIPGFRKGKAPKNIIIREHNHKLKVNALEQLVNDSVYEAITSEGINPLSTPVIKDVDFEENEPIKFKVYVDVFPQVDIENYKGYSFEKEIAEVREKDVENVLEDLREKNSSFEPVEDKAVEKDDMVVIDFVGTIDGEKFEGGSANDYSIVVGSNTFLEDFEEGLVGMKPGETKNIEVKFPENYAKDLAGKEANFEVTLKEIKQKNIPELNDDFAKDIDENCETLDDLKKLVREDLEKESAQMATDRLNDKIIEKLIEENPFEVPETIVDEQAGRLADQTLQQYMYMYGVNPEQLGLNKDNIKDEFKGRAATQVKSAIILNKLAEMHNIEVTEEEIENKIEELAEDMKKDVDEYKKEIEQQGGKENLKNNIMTDKIFDFLGEYNEITEKYVDPDELAEKQKAEEAAEQEEPEENKEKSGEE</sequence>
<dbReference type="Gene3D" id="3.10.50.40">
    <property type="match status" value="1"/>
</dbReference>
<dbReference type="GO" id="GO:0005737">
    <property type="term" value="C:cytoplasm"/>
    <property type="evidence" value="ECO:0007669"/>
    <property type="project" value="UniProtKB-SubCell"/>
</dbReference>
<dbReference type="GO" id="GO:0003755">
    <property type="term" value="F:peptidyl-prolyl cis-trans isomerase activity"/>
    <property type="evidence" value="ECO:0007669"/>
    <property type="project" value="UniProtKB-UniRule"/>
</dbReference>
<dbReference type="EC" id="5.2.1.8" evidence="3 11"/>
<evidence type="ECO:0000313" key="18">
    <source>
        <dbReference type="Proteomes" id="UP000262325"/>
    </source>
</evidence>
<evidence type="ECO:0000256" key="1">
    <source>
        <dbReference type="ARBA" id="ARBA00000971"/>
    </source>
</evidence>
<dbReference type="InterPro" id="IPR001179">
    <property type="entry name" value="PPIase_FKBP_dom"/>
</dbReference>
<dbReference type="InterPro" id="IPR036611">
    <property type="entry name" value="Trigger_fac_ribosome-bd_sf"/>
</dbReference>
<dbReference type="AlphaFoldDB" id="A0A3D5QAB0"/>
<reference evidence="17 18" key="1">
    <citation type="journal article" date="2018" name="Nat. Biotechnol.">
        <title>A standardized bacterial taxonomy based on genome phylogeny substantially revises the tree of life.</title>
        <authorList>
            <person name="Parks D.H."/>
            <person name="Chuvochina M."/>
            <person name="Waite D.W."/>
            <person name="Rinke C."/>
            <person name="Skarshewski A."/>
            <person name="Chaumeil P.A."/>
            <person name="Hugenholtz P."/>
        </authorList>
    </citation>
    <scope>NUCLEOTIDE SEQUENCE [LARGE SCALE GENOMIC DNA]</scope>
    <source>
        <strain evidence="17">UBA8672</strain>
    </source>
</reference>
<dbReference type="FunFam" id="3.10.50.40:FF:000001">
    <property type="entry name" value="Trigger factor"/>
    <property type="match status" value="1"/>
</dbReference>
<evidence type="ECO:0000313" key="17">
    <source>
        <dbReference type="EMBL" id="HCW92112.1"/>
    </source>
</evidence>
<evidence type="ECO:0000256" key="10">
    <source>
        <dbReference type="ARBA" id="ARBA00029986"/>
    </source>
</evidence>
<dbReference type="GO" id="GO:0043335">
    <property type="term" value="P:protein unfolding"/>
    <property type="evidence" value="ECO:0007669"/>
    <property type="project" value="TreeGrafter"/>
</dbReference>
<proteinExistence type="inferred from homology"/>
<keyword evidence="11" id="KW-0963">Cytoplasm</keyword>
<organism evidence="17 18">
    <name type="scientific">Flexistipes sinusarabici</name>
    <dbReference type="NCBI Taxonomy" id="2352"/>
    <lineage>
        <taxon>Bacteria</taxon>
        <taxon>Pseudomonadati</taxon>
        <taxon>Deferribacterota</taxon>
        <taxon>Deferribacteres</taxon>
        <taxon>Deferribacterales</taxon>
        <taxon>Flexistipitaceae</taxon>
        <taxon>Flexistipes</taxon>
    </lineage>
</organism>
<dbReference type="GO" id="GO:0044183">
    <property type="term" value="F:protein folding chaperone"/>
    <property type="evidence" value="ECO:0007669"/>
    <property type="project" value="TreeGrafter"/>
</dbReference>
<evidence type="ECO:0000256" key="11">
    <source>
        <dbReference type="HAMAP-Rule" id="MF_00303"/>
    </source>
</evidence>
<dbReference type="Pfam" id="PF00254">
    <property type="entry name" value="FKBP_C"/>
    <property type="match status" value="1"/>
</dbReference>
<dbReference type="GO" id="GO:0015031">
    <property type="term" value="P:protein transport"/>
    <property type="evidence" value="ECO:0007669"/>
    <property type="project" value="UniProtKB-UniRule"/>
</dbReference>
<dbReference type="NCBIfam" id="TIGR00115">
    <property type="entry name" value="tig"/>
    <property type="match status" value="1"/>
</dbReference>
<keyword evidence="9 11" id="KW-0131">Cell cycle</keyword>
<evidence type="ECO:0000256" key="12">
    <source>
        <dbReference type="PROSITE-ProRule" id="PRU00277"/>
    </source>
</evidence>
<dbReference type="InterPro" id="IPR037041">
    <property type="entry name" value="Trigger_fac_C_sf"/>
</dbReference>
<dbReference type="SUPFAM" id="SSF54534">
    <property type="entry name" value="FKBP-like"/>
    <property type="match status" value="1"/>
</dbReference>
<dbReference type="SUPFAM" id="SSF102735">
    <property type="entry name" value="Trigger factor ribosome-binding domain"/>
    <property type="match status" value="1"/>
</dbReference>
<evidence type="ECO:0000256" key="4">
    <source>
        <dbReference type="ARBA" id="ARBA00016902"/>
    </source>
</evidence>
<keyword evidence="8 11" id="KW-0413">Isomerase</keyword>
<evidence type="ECO:0000256" key="7">
    <source>
        <dbReference type="ARBA" id="ARBA00023186"/>
    </source>
</evidence>
<keyword evidence="5 11" id="KW-0132">Cell division</keyword>
<protein>
    <recommendedName>
        <fullName evidence="4 11">Trigger factor</fullName>
        <shortName evidence="11">TF</shortName>
        <ecNumber evidence="3 11">5.2.1.8</ecNumber>
    </recommendedName>
    <alternativeName>
        <fullName evidence="10 11">PPIase</fullName>
    </alternativeName>
</protein>
<dbReference type="Gene3D" id="1.10.3120.10">
    <property type="entry name" value="Trigger factor, C-terminal domain"/>
    <property type="match status" value="1"/>
</dbReference>
<evidence type="ECO:0000256" key="5">
    <source>
        <dbReference type="ARBA" id="ARBA00022618"/>
    </source>
</evidence>
<evidence type="ECO:0000256" key="6">
    <source>
        <dbReference type="ARBA" id="ARBA00023110"/>
    </source>
</evidence>
<dbReference type="SUPFAM" id="SSF109998">
    <property type="entry name" value="Triger factor/SurA peptide-binding domain-like"/>
    <property type="match status" value="1"/>
</dbReference>
<dbReference type="PANTHER" id="PTHR30560:SF3">
    <property type="entry name" value="TRIGGER FACTOR-LIKE PROTEIN TIG, CHLOROPLASTIC"/>
    <property type="match status" value="1"/>
</dbReference>
<dbReference type="GO" id="GO:0051301">
    <property type="term" value="P:cell division"/>
    <property type="evidence" value="ECO:0007669"/>
    <property type="project" value="UniProtKB-KW"/>
</dbReference>
<dbReference type="GO" id="GO:0043022">
    <property type="term" value="F:ribosome binding"/>
    <property type="evidence" value="ECO:0007669"/>
    <property type="project" value="TreeGrafter"/>
</dbReference>
<keyword evidence="7 11" id="KW-0143">Chaperone</keyword>
<keyword evidence="6 11" id="KW-0697">Rotamase</keyword>
<comment type="function">
    <text evidence="11">Involved in protein export. Acts as a chaperone by maintaining the newly synthesized protein in an open conformation. Functions as a peptidyl-prolyl cis-trans isomerase.</text>
</comment>
<comment type="catalytic activity">
    <reaction evidence="1 11 12">
        <text>[protein]-peptidylproline (omega=180) = [protein]-peptidylproline (omega=0)</text>
        <dbReference type="Rhea" id="RHEA:16237"/>
        <dbReference type="Rhea" id="RHEA-COMP:10747"/>
        <dbReference type="Rhea" id="RHEA-COMP:10748"/>
        <dbReference type="ChEBI" id="CHEBI:83833"/>
        <dbReference type="ChEBI" id="CHEBI:83834"/>
        <dbReference type="EC" id="5.2.1.8"/>
    </reaction>
</comment>
<feature type="region of interest" description="Disordered" evidence="15">
    <location>
        <begin position="429"/>
        <end position="459"/>
    </location>
</feature>
<keyword evidence="14" id="KW-0175">Coiled coil</keyword>
<dbReference type="InterPro" id="IPR005215">
    <property type="entry name" value="Trig_fac"/>
</dbReference>
<dbReference type="Gene3D" id="3.30.70.1050">
    <property type="entry name" value="Trigger factor ribosome-binding domain"/>
    <property type="match status" value="1"/>
</dbReference>
<accession>A0A3D5QAB0</accession>
<dbReference type="GO" id="GO:0051083">
    <property type="term" value="P:'de novo' cotranslational protein folding"/>
    <property type="evidence" value="ECO:0007669"/>
    <property type="project" value="TreeGrafter"/>
</dbReference>
<dbReference type="Proteomes" id="UP000262325">
    <property type="component" value="Unassembled WGS sequence"/>
</dbReference>
<dbReference type="PANTHER" id="PTHR30560">
    <property type="entry name" value="TRIGGER FACTOR CHAPERONE AND PEPTIDYL-PROLYL CIS/TRANS ISOMERASE"/>
    <property type="match status" value="1"/>
</dbReference>
<feature type="compositionally biased region" description="Basic and acidic residues" evidence="15">
    <location>
        <begin position="429"/>
        <end position="442"/>
    </location>
</feature>
<comment type="caution">
    <text evidence="17">The sequence shown here is derived from an EMBL/GenBank/DDBJ whole genome shotgun (WGS) entry which is preliminary data.</text>
</comment>
<evidence type="ECO:0000256" key="15">
    <source>
        <dbReference type="SAM" id="MobiDB-lite"/>
    </source>
</evidence>
<dbReference type="InterPro" id="IPR008880">
    <property type="entry name" value="Trigger_fac_C"/>
</dbReference>
<comment type="similarity">
    <text evidence="2 11 13">Belongs to the FKBP-type PPIase family. Tig subfamily.</text>
</comment>
<evidence type="ECO:0000256" key="14">
    <source>
        <dbReference type="SAM" id="Coils"/>
    </source>
</evidence>
<evidence type="ECO:0000256" key="9">
    <source>
        <dbReference type="ARBA" id="ARBA00023306"/>
    </source>
</evidence>
<comment type="subcellular location">
    <subcellularLocation>
        <location evidence="11">Cytoplasm</location>
    </subcellularLocation>
    <text evidence="11">About half TF is bound to the ribosome near the polypeptide exit tunnel while the other half is free in the cytoplasm.</text>
</comment>
<dbReference type="Pfam" id="PF05698">
    <property type="entry name" value="Trigger_C"/>
    <property type="match status" value="1"/>
</dbReference>
<dbReference type="InterPro" id="IPR027304">
    <property type="entry name" value="Trigger_fact/SurA_dom_sf"/>
</dbReference>
<dbReference type="HAMAP" id="MF_00303">
    <property type="entry name" value="Trigger_factor_Tig"/>
    <property type="match status" value="1"/>
</dbReference>
<dbReference type="InterPro" id="IPR046357">
    <property type="entry name" value="PPIase_dom_sf"/>
</dbReference>
<dbReference type="PIRSF" id="PIRSF003095">
    <property type="entry name" value="Trigger_factor"/>
    <property type="match status" value="1"/>
</dbReference>
<evidence type="ECO:0000256" key="13">
    <source>
        <dbReference type="RuleBase" id="RU003914"/>
    </source>
</evidence>
<evidence type="ECO:0000259" key="16">
    <source>
        <dbReference type="PROSITE" id="PS50059"/>
    </source>
</evidence>
<gene>
    <name evidence="11 17" type="primary">tig</name>
    <name evidence="17" type="ORF">DHM44_00345</name>
</gene>